<sequence>MYAYFIYICIEIFHLLHRDGIYIPHITQCISRIYKRTSIVKVTNIPQQSKYIYSYIFVIFFKRAITVRI</sequence>
<evidence type="ECO:0000313" key="2">
    <source>
        <dbReference type="Proteomes" id="UP000003598"/>
    </source>
</evidence>
<keyword evidence="2" id="KW-1185">Reference proteome</keyword>
<dbReference type="Proteomes" id="UP000003598">
    <property type="component" value="Unassembled WGS sequence"/>
</dbReference>
<comment type="caution">
    <text evidence="1">The sequence shown here is derived from an EMBL/GenBank/DDBJ whole genome shotgun (WGS) entry which is preliminary data.</text>
</comment>
<gene>
    <name evidence="1" type="ORF">HMPREF9441_01112</name>
</gene>
<evidence type="ECO:0000313" key="1">
    <source>
        <dbReference type="EMBL" id="EHH01064.1"/>
    </source>
</evidence>
<protein>
    <submittedName>
        <fullName evidence="1">Uncharacterized protein</fullName>
    </submittedName>
</protein>
<dbReference type="HOGENOM" id="CLU_2772151_0_0_10"/>
<proteinExistence type="predicted"/>
<name>G5SNV0_9BACT</name>
<dbReference type="AlphaFoldDB" id="G5SNV0"/>
<reference evidence="1 2" key="1">
    <citation type="submission" date="2011-03" db="EMBL/GenBank/DDBJ databases">
        <authorList>
            <person name="Weinstock G."/>
            <person name="Sodergren E."/>
            <person name="Clifton S."/>
            <person name="Fulton L."/>
            <person name="Fulton B."/>
            <person name="Courtney L."/>
            <person name="Fronick C."/>
            <person name="Harrison M."/>
            <person name="Strong C."/>
            <person name="Farmer C."/>
            <person name="Delahaunty K."/>
            <person name="Markovic C."/>
            <person name="Hall O."/>
            <person name="Minx P."/>
            <person name="Tomlinson C."/>
            <person name="Mitreva M."/>
            <person name="Hou S."/>
            <person name="Chen J."/>
            <person name="Wollam A."/>
            <person name="Pepin K.H."/>
            <person name="Johnson M."/>
            <person name="Bhonagiri V."/>
            <person name="Zhang X."/>
            <person name="Suruliraj S."/>
            <person name="Warren W."/>
            <person name="Chinwalla A."/>
            <person name="Mardis E.R."/>
            <person name="Wilson R.K."/>
        </authorList>
    </citation>
    <scope>NUCLEOTIDE SEQUENCE [LARGE SCALE GENOMIC DNA]</scope>
    <source>
        <strain evidence="1 2">YIT 11840</strain>
    </source>
</reference>
<organism evidence="1 2">
    <name type="scientific">Paraprevotella clara YIT 11840</name>
    <dbReference type="NCBI Taxonomy" id="762968"/>
    <lineage>
        <taxon>Bacteria</taxon>
        <taxon>Pseudomonadati</taxon>
        <taxon>Bacteroidota</taxon>
        <taxon>Bacteroidia</taxon>
        <taxon>Bacteroidales</taxon>
        <taxon>Prevotellaceae</taxon>
        <taxon>Paraprevotella</taxon>
    </lineage>
</organism>
<dbReference type="EMBL" id="AFFY01000016">
    <property type="protein sequence ID" value="EHH01064.1"/>
    <property type="molecule type" value="Genomic_DNA"/>
</dbReference>
<accession>G5SNV0</accession>